<dbReference type="EMBL" id="JACYXI010000008">
    <property type="protein sequence ID" value="MBD8892499.1"/>
    <property type="molecule type" value="Genomic_DNA"/>
</dbReference>
<gene>
    <name evidence="3" type="ORF">IG616_13165</name>
</gene>
<reference evidence="4" key="1">
    <citation type="submission" date="2020-09" db="EMBL/GenBank/DDBJ databases">
        <title>The genome sequence of strain Labrenzia suaedae 4C16A.</title>
        <authorList>
            <person name="Liu Y."/>
        </authorList>
    </citation>
    <scope>NUCLEOTIDE SEQUENCE [LARGE SCALE GENOMIC DNA]</scope>
    <source>
        <strain evidence="4">4C16A</strain>
    </source>
</reference>
<dbReference type="Gene3D" id="3.50.50.60">
    <property type="entry name" value="FAD/NAD(P)-binding domain"/>
    <property type="match status" value="1"/>
</dbReference>
<evidence type="ECO:0000256" key="1">
    <source>
        <dbReference type="ARBA" id="ARBA00023002"/>
    </source>
</evidence>
<dbReference type="SUPFAM" id="SSF51905">
    <property type="entry name" value="FAD/NAD(P)-binding domain"/>
    <property type="match status" value="1"/>
</dbReference>
<dbReference type="InterPro" id="IPR006076">
    <property type="entry name" value="FAD-dep_OxRdtase"/>
</dbReference>
<reference evidence="3 4" key="2">
    <citation type="journal article" date="2021" name="Int. J. Syst. Evol. Microbiol.">
        <title>Roseibium litorale sp. nov., isolated from a tidal flat sediment and proposal for the reclassification of Labrenzia polysiphoniae as Roseibium polysiphoniae comb. nov.</title>
        <authorList>
            <person name="Liu Y."/>
            <person name="Pei T."/>
            <person name="Du J."/>
            <person name="Chao M."/>
            <person name="Deng M.R."/>
            <person name="Zhu H."/>
        </authorList>
    </citation>
    <scope>NUCLEOTIDE SEQUENCE [LARGE SCALE GENOMIC DNA]</scope>
    <source>
        <strain evidence="3 4">4C16A</strain>
    </source>
</reference>
<proteinExistence type="predicted"/>
<feature type="domain" description="FAD dependent oxidoreductase" evidence="2">
    <location>
        <begin position="10"/>
        <end position="360"/>
    </location>
</feature>
<dbReference type="Pfam" id="PF01266">
    <property type="entry name" value="DAO"/>
    <property type="match status" value="1"/>
</dbReference>
<keyword evidence="4" id="KW-1185">Reference proteome</keyword>
<dbReference type="Gene3D" id="3.30.9.10">
    <property type="entry name" value="D-Amino Acid Oxidase, subunit A, domain 2"/>
    <property type="match status" value="1"/>
</dbReference>
<evidence type="ECO:0000313" key="4">
    <source>
        <dbReference type="Proteomes" id="UP000632063"/>
    </source>
</evidence>
<dbReference type="Proteomes" id="UP000632063">
    <property type="component" value="Unassembled WGS sequence"/>
</dbReference>
<dbReference type="RefSeq" id="WP_192148635.1">
    <property type="nucleotide sequence ID" value="NZ_JACYXI010000008.1"/>
</dbReference>
<dbReference type="PANTHER" id="PTHR13847">
    <property type="entry name" value="SARCOSINE DEHYDROGENASE-RELATED"/>
    <property type="match status" value="1"/>
</dbReference>
<accession>A0ABR9CPD5</accession>
<name>A0ABR9CPD5_9HYPH</name>
<evidence type="ECO:0000313" key="3">
    <source>
        <dbReference type="EMBL" id="MBD8892499.1"/>
    </source>
</evidence>
<protein>
    <submittedName>
        <fullName evidence="3">FAD-binding oxidoreductase</fullName>
    </submittedName>
</protein>
<dbReference type="InterPro" id="IPR036188">
    <property type="entry name" value="FAD/NAD-bd_sf"/>
</dbReference>
<comment type="caution">
    <text evidence="3">The sequence shown here is derived from an EMBL/GenBank/DDBJ whole genome shotgun (WGS) entry which is preliminary data.</text>
</comment>
<organism evidence="3 4">
    <name type="scientific">Roseibium litorale</name>
    <dbReference type="NCBI Taxonomy" id="2803841"/>
    <lineage>
        <taxon>Bacteria</taxon>
        <taxon>Pseudomonadati</taxon>
        <taxon>Pseudomonadota</taxon>
        <taxon>Alphaproteobacteria</taxon>
        <taxon>Hyphomicrobiales</taxon>
        <taxon>Stappiaceae</taxon>
        <taxon>Roseibium</taxon>
    </lineage>
</organism>
<keyword evidence="1" id="KW-0560">Oxidoreductase</keyword>
<evidence type="ECO:0000259" key="2">
    <source>
        <dbReference type="Pfam" id="PF01266"/>
    </source>
</evidence>
<dbReference type="PANTHER" id="PTHR13847:SF287">
    <property type="entry name" value="FAD-DEPENDENT OXIDOREDUCTASE DOMAIN-CONTAINING PROTEIN 1"/>
    <property type="match status" value="1"/>
</dbReference>
<sequence length="392" mass="40664">MAAVSQSTPDAVVIGAGITGLAAALELAEAGLRVEVVEKYRPAAMASGWTLAGVRQSGRHPAELPLAVSAVKLWPELSEKLGADTGYRQEGNLRLARTPAEVEILQELARSQKATGLPISFLPDLASVREIAPALSEAVIAATFCSTDGHADPLATVSAYAQRCRDLGVTLSFGESVEGLESAGGRVTAVRTDKRTITCGAVLAAPGILVNTLLEPFGLSIPLRRPIVTVLRSAPADPVLKPVLGVANADLAARQEVSGRFRVTSGAEDWSGEIVHRDGMPVIHPHARAIRATIEKVAHVLPAFADAEIEQIWAGALDLTPDALPVIDHAPGLENLVVAAGFSGHGFGIGPVTGPLAAQLLQGSAPDHSLAAFRFGRFANTGQADAPLSLHG</sequence>